<keyword evidence="3" id="KW-0677">Repeat</keyword>
<keyword evidence="5" id="KW-0067">ATP-binding</keyword>
<evidence type="ECO:0000256" key="4">
    <source>
        <dbReference type="ARBA" id="ARBA00022741"/>
    </source>
</evidence>
<reference evidence="15" key="1">
    <citation type="submission" date="2023-11" db="UniProtKB">
        <authorList>
            <consortium name="WormBaseParasite"/>
        </authorList>
    </citation>
    <scope>IDENTIFICATION</scope>
</reference>
<dbReference type="SUPFAM" id="SSF49265">
    <property type="entry name" value="Fibronectin type III"/>
    <property type="match status" value="1"/>
</dbReference>
<dbReference type="PANTHER" id="PTHR46877:SF14">
    <property type="entry name" value="RECEPTOR PROTEIN-TYROSINE KINASE"/>
    <property type="match status" value="1"/>
</dbReference>
<dbReference type="InterPro" id="IPR036116">
    <property type="entry name" value="FN3_sf"/>
</dbReference>
<organism evidence="14 15">
    <name type="scientific">Schistosoma margrebowiei</name>
    <dbReference type="NCBI Taxonomy" id="48269"/>
    <lineage>
        <taxon>Eukaryota</taxon>
        <taxon>Metazoa</taxon>
        <taxon>Spiralia</taxon>
        <taxon>Lophotrochozoa</taxon>
        <taxon>Platyhelminthes</taxon>
        <taxon>Trematoda</taxon>
        <taxon>Digenea</taxon>
        <taxon>Strigeidida</taxon>
        <taxon>Schistosomatoidea</taxon>
        <taxon>Schistosomatidae</taxon>
        <taxon>Schistosoma</taxon>
    </lineage>
</organism>
<protein>
    <recommendedName>
        <fullName evidence="16">Receptor protein-tyrosine kinase</fullName>
    </recommendedName>
</protein>
<feature type="transmembrane region" description="Helical" evidence="10">
    <location>
        <begin position="1333"/>
        <end position="1354"/>
    </location>
</feature>
<dbReference type="InterPro" id="IPR003961">
    <property type="entry name" value="FN3_dom"/>
</dbReference>
<evidence type="ECO:0000313" key="15">
    <source>
        <dbReference type="WBParaSite" id="SMRG1_25140.1"/>
    </source>
</evidence>
<dbReference type="GO" id="GO:0005886">
    <property type="term" value="C:plasma membrane"/>
    <property type="evidence" value="ECO:0007669"/>
    <property type="project" value="TreeGrafter"/>
</dbReference>
<dbReference type="GO" id="GO:0030425">
    <property type="term" value="C:dendrite"/>
    <property type="evidence" value="ECO:0007669"/>
    <property type="project" value="TreeGrafter"/>
</dbReference>
<dbReference type="CDD" id="cd00063">
    <property type="entry name" value="FN3"/>
    <property type="match status" value="1"/>
</dbReference>
<dbReference type="InterPro" id="IPR050449">
    <property type="entry name" value="Ephrin_rcpt_TKs"/>
</dbReference>
<evidence type="ECO:0000256" key="2">
    <source>
        <dbReference type="ARBA" id="ARBA00022692"/>
    </source>
</evidence>
<dbReference type="InterPro" id="IPR001090">
    <property type="entry name" value="Ephrin_rcpt_lig-bd_dom"/>
</dbReference>
<dbReference type="Gene3D" id="1.10.510.10">
    <property type="entry name" value="Transferase(Phosphotransferase) domain 1"/>
    <property type="match status" value="1"/>
</dbReference>
<dbReference type="InterPro" id="IPR011009">
    <property type="entry name" value="Kinase-like_dom_sf"/>
</dbReference>
<sequence>MIIMDTLFIIYIVAFTLLNNLCTNYELNIEPVKTILEDTYVSGWNSWTKNGDKYFGWRYQSLAGTGQIVYGICEKKHSMLHGQMKQTKELQNQSIISETRLSSSSSPSSSTIPSIEKENVPTEFWLFSPLYKTDTILNVYLEITYQMKSCLQLGYLHQSIECREYLDILAYHSDIHLSSMVPKDFTELHRLTFQDGESFTNELITSSLLKRVTIQIRPKMKWLQIAFRDNGSCVLIDRLIIYHLSCPATKFRLINLPETEAGHNKEVRQLHVQCIPGSIFVNQYSTFTKSNDHSIHNNKLFNNINDENNGLAFCMADGTWHLQTNHGCVCDAGYELVEHTETCQACPRGMYKSSPGLQPCSLCPLNSIAPHSGFRICHCLSGYFRIAPNLSAEHSCLGPPSAPRNLNAIHINGTSVVLSWDPPIRSGGFHETLYHVQCQGCQIDTVKYQPGNHLNETKVTITGLNPQTRYQFDVYAHNAVSTKTGSMWINVASVMVTTGSAPTYLISNIQTNWLNISTVQIKWDVYQVITSPSLSLSSPPSSSSSTFISSNITNQLDTIKIDKLSTNLISNMKFQLCLFDQTNQNLQINNFTYFTKINQTNKNHSNYGDYKKMNVNITYIENNNNNNTDQIFNNNNNNHNGNRRRRQQFLFNKGIQQTDHTHGTGLIGHPDAVHYTSQSEIILYNLYAKSGFLIQIRAQNPNAYCPFSSPILLLSPKFNITANSLELFNNHQMNKIINESNYNQFDPIIPKSTSTLHSIHNQISTHSTSYINDQSFENYTIDKFTNRSLSLLTITSNPSILTIGLFLSVALTTVISIILLITLIVLCIYRNERRRKLIQKKISQLWSNVNQYFLSKLFKTEKSKNKMKSVLLIDNIPVNIIPYHQIKIISQLSENRCGSTYLAKLFNYHLSTPSMIISSLFNSHHSDLIYPLKNFYQIDNSNKINNNLIPNIIENQWDQTIQTFHNDNNNDNLLMMNNLTELHHNKLISSFTNSNPNNSNSIYIFIQDLSHLNLLCNQQFHHYKNSLYKVPLNCLWNNPGNKASPSSSASSSSSIRLRSKIKKFLLFNENLMKFIINYAQFNHVNIVKFYGLSIIDRSMKYSSYSIITEYCINGSLDMYLKNLLQGTQSITLDNNNHTVSFNLYQTIKMLIQILSGLEYLTLNSFTIENFTSKSVFLDDCFNCKLKIQFNSLVCSNKQYTTTDNTKFNDGFFQPLLLNNEFTNDCIHSKINEDPKRLDKCNIHQSLIMNYSYNTQKSFNCINNNLYEIYQIIINNTKSLIENATVTTTDTTNTTTTTNNNNSCYKCVDNEIENLNQSTNIILSTPTLLTTNCYLSNIISFSQLIIELMIGYLMLENKHKFIDMIQIINKNHDHNQYYDNHCYQNINLNNISTDELSSLNTSYPYPTSIVHNLLQQQQPQQQQPLSPPPQQQQQRHLDTIDDKYEEMKHSLISSDKINKYQTLPILKQSSNNNSNNDHYNYNDNTIQLINYNPMTQSITHSNNECLQLLDQLINQPMNLSKNLYIHYICQFIRHWLPLYKLDELIIHCRYSLLSFNDIRNQLKSIIKLMKLTSMTCQFNKSIIDETLIDLNENQDVTKLTQS</sequence>
<evidence type="ECO:0000313" key="14">
    <source>
        <dbReference type="Proteomes" id="UP000050790"/>
    </source>
</evidence>
<evidence type="ECO:0000256" key="6">
    <source>
        <dbReference type="ARBA" id="ARBA00022989"/>
    </source>
</evidence>
<dbReference type="SUPFAM" id="SSF56112">
    <property type="entry name" value="Protein kinase-like (PK-like)"/>
    <property type="match status" value="1"/>
</dbReference>
<feature type="domain" description="Fibronectin type-III" evidence="12">
    <location>
        <begin position="402"/>
        <end position="501"/>
    </location>
</feature>
<evidence type="ECO:0000259" key="13">
    <source>
        <dbReference type="PROSITE" id="PS51550"/>
    </source>
</evidence>
<comment type="subcellular location">
    <subcellularLocation>
        <location evidence="1">Membrane</location>
        <topology evidence="1">Single-pass membrane protein</topology>
    </subcellularLocation>
</comment>
<dbReference type="Proteomes" id="UP000050790">
    <property type="component" value="Unassembled WGS sequence"/>
</dbReference>
<dbReference type="Gene3D" id="2.10.50.10">
    <property type="entry name" value="Tumor Necrosis Factor Receptor, subunit A, domain 2"/>
    <property type="match status" value="1"/>
</dbReference>
<evidence type="ECO:0000259" key="12">
    <source>
        <dbReference type="PROSITE" id="PS50853"/>
    </source>
</evidence>
<accession>A0AA84ZDX6</accession>
<evidence type="ECO:0000256" key="1">
    <source>
        <dbReference type="ARBA" id="ARBA00004167"/>
    </source>
</evidence>
<evidence type="ECO:0000256" key="11">
    <source>
        <dbReference type="SAM" id="SignalP"/>
    </source>
</evidence>
<evidence type="ECO:0000256" key="7">
    <source>
        <dbReference type="ARBA" id="ARBA00023136"/>
    </source>
</evidence>
<keyword evidence="7 10" id="KW-0472">Membrane</keyword>
<evidence type="ECO:0008006" key="16">
    <source>
        <dbReference type="Google" id="ProtNLM"/>
    </source>
</evidence>
<dbReference type="SMART" id="SM01411">
    <property type="entry name" value="Ephrin_rec_like"/>
    <property type="match status" value="1"/>
</dbReference>
<name>A0AA84ZDX6_9TREM</name>
<dbReference type="PROSITE" id="PS50853">
    <property type="entry name" value="FN3"/>
    <property type="match status" value="1"/>
</dbReference>
<feature type="compositionally biased region" description="Low complexity" evidence="9">
    <location>
        <begin position="1414"/>
        <end position="1423"/>
    </location>
</feature>
<evidence type="ECO:0000256" key="8">
    <source>
        <dbReference type="ARBA" id="ARBA00023170"/>
    </source>
</evidence>
<dbReference type="GO" id="GO:0005005">
    <property type="term" value="F:transmembrane-ephrin receptor activity"/>
    <property type="evidence" value="ECO:0007669"/>
    <property type="project" value="TreeGrafter"/>
</dbReference>
<dbReference type="Pfam" id="PF00041">
    <property type="entry name" value="fn3"/>
    <property type="match status" value="1"/>
</dbReference>
<feature type="transmembrane region" description="Helical" evidence="10">
    <location>
        <begin position="800"/>
        <end position="829"/>
    </location>
</feature>
<feature type="signal peptide" evidence="11">
    <location>
        <begin position="1"/>
        <end position="18"/>
    </location>
</feature>
<dbReference type="GO" id="GO:0005524">
    <property type="term" value="F:ATP binding"/>
    <property type="evidence" value="ECO:0007669"/>
    <property type="project" value="UniProtKB-KW"/>
</dbReference>
<keyword evidence="11" id="KW-0732">Signal</keyword>
<dbReference type="WBParaSite" id="SMRG1_25140.1">
    <property type="protein sequence ID" value="SMRG1_25140.1"/>
    <property type="gene ID" value="SMRG1_25140"/>
</dbReference>
<dbReference type="Pfam" id="PF01404">
    <property type="entry name" value="Ephrin_lbd"/>
    <property type="match status" value="1"/>
</dbReference>
<feature type="region of interest" description="Disordered" evidence="9">
    <location>
        <begin position="1414"/>
        <end position="1436"/>
    </location>
</feature>
<feature type="domain" description="Eph LBD" evidence="13">
    <location>
        <begin position="32"/>
        <end position="251"/>
    </location>
</feature>
<keyword evidence="2 10" id="KW-0812">Transmembrane</keyword>
<dbReference type="InterPro" id="IPR013783">
    <property type="entry name" value="Ig-like_fold"/>
</dbReference>
<keyword evidence="6 10" id="KW-1133">Transmembrane helix</keyword>
<evidence type="ECO:0000256" key="5">
    <source>
        <dbReference type="ARBA" id="ARBA00022840"/>
    </source>
</evidence>
<dbReference type="GO" id="GO:0007411">
    <property type="term" value="P:axon guidance"/>
    <property type="evidence" value="ECO:0007669"/>
    <property type="project" value="TreeGrafter"/>
</dbReference>
<dbReference type="SUPFAM" id="SSF57184">
    <property type="entry name" value="Growth factor receptor domain"/>
    <property type="match status" value="1"/>
</dbReference>
<dbReference type="PANTHER" id="PTHR46877">
    <property type="entry name" value="EPH RECEPTOR A5"/>
    <property type="match status" value="1"/>
</dbReference>
<keyword evidence="4" id="KW-0547">Nucleotide-binding</keyword>
<dbReference type="FunFam" id="2.10.50.10:FF:000001">
    <property type="entry name" value="Ephrin type-A receptor 5"/>
    <property type="match status" value="1"/>
</dbReference>
<dbReference type="Gene3D" id="2.60.40.10">
    <property type="entry name" value="Immunoglobulins"/>
    <property type="match status" value="1"/>
</dbReference>
<evidence type="ECO:0000256" key="9">
    <source>
        <dbReference type="SAM" id="MobiDB-lite"/>
    </source>
</evidence>
<evidence type="ECO:0000256" key="3">
    <source>
        <dbReference type="ARBA" id="ARBA00022737"/>
    </source>
</evidence>
<proteinExistence type="predicted"/>
<dbReference type="PROSITE" id="PS51550">
    <property type="entry name" value="EPH_LBD"/>
    <property type="match status" value="1"/>
</dbReference>
<dbReference type="InterPro" id="IPR009030">
    <property type="entry name" value="Growth_fac_rcpt_cys_sf"/>
</dbReference>
<dbReference type="SMART" id="SM00060">
    <property type="entry name" value="FN3"/>
    <property type="match status" value="1"/>
</dbReference>
<dbReference type="SUPFAM" id="SSF49785">
    <property type="entry name" value="Galactose-binding domain-like"/>
    <property type="match status" value="1"/>
</dbReference>
<dbReference type="InterPro" id="IPR001245">
    <property type="entry name" value="Ser-Thr/Tyr_kinase_cat_dom"/>
</dbReference>
<dbReference type="InterPro" id="IPR008979">
    <property type="entry name" value="Galactose-bd-like_sf"/>
</dbReference>
<dbReference type="Gene3D" id="2.60.120.260">
    <property type="entry name" value="Galactose-binding domain-like"/>
    <property type="match status" value="1"/>
</dbReference>
<feature type="chain" id="PRO_5041713556" description="Receptor protein-tyrosine kinase" evidence="11">
    <location>
        <begin position="19"/>
        <end position="1601"/>
    </location>
</feature>
<evidence type="ECO:0000256" key="10">
    <source>
        <dbReference type="SAM" id="Phobius"/>
    </source>
</evidence>
<keyword evidence="8" id="KW-0675">Receptor</keyword>
<dbReference type="Pfam" id="PF07714">
    <property type="entry name" value="PK_Tyr_Ser-Thr"/>
    <property type="match status" value="1"/>
</dbReference>
<dbReference type="CDD" id="cd00185">
    <property type="entry name" value="TNFRSF"/>
    <property type="match status" value="1"/>
</dbReference>